<dbReference type="InterPro" id="IPR003959">
    <property type="entry name" value="ATPase_AAA_core"/>
</dbReference>
<dbReference type="CDD" id="cd00265">
    <property type="entry name" value="MADS_MEF2_like"/>
    <property type="match status" value="1"/>
</dbReference>
<keyword evidence="6" id="KW-0962">Peroxisome biogenesis</keyword>
<feature type="compositionally biased region" description="Low complexity" evidence="24">
    <location>
        <begin position="814"/>
        <end position="848"/>
    </location>
</feature>
<keyword evidence="10" id="KW-0067">ATP-binding</keyword>
<comment type="similarity">
    <text evidence="18">Belongs to the MEF2 family.</text>
</comment>
<evidence type="ECO:0000256" key="11">
    <source>
        <dbReference type="ARBA" id="ARBA00022927"/>
    </source>
</evidence>
<evidence type="ECO:0000256" key="9">
    <source>
        <dbReference type="ARBA" id="ARBA00022801"/>
    </source>
</evidence>
<evidence type="ECO:0000256" key="10">
    <source>
        <dbReference type="ARBA" id="ARBA00022840"/>
    </source>
</evidence>
<dbReference type="SUPFAM" id="SSF52540">
    <property type="entry name" value="P-loop containing nucleoside triphosphate hydrolases"/>
    <property type="match status" value="2"/>
</dbReference>
<feature type="compositionally biased region" description="Polar residues" evidence="24">
    <location>
        <begin position="1001"/>
        <end position="1016"/>
    </location>
</feature>
<dbReference type="Pfam" id="PF00319">
    <property type="entry name" value="SRF-TF"/>
    <property type="match status" value="1"/>
</dbReference>
<dbReference type="PROSITE" id="PS50066">
    <property type="entry name" value="MADS_BOX_2"/>
    <property type="match status" value="1"/>
</dbReference>
<feature type="compositionally biased region" description="Pro residues" evidence="24">
    <location>
        <begin position="714"/>
        <end position="727"/>
    </location>
</feature>
<dbReference type="InterPro" id="IPR041569">
    <property type="entry name" value="AAA_lid_3"/>
</dbReference>
<keyword evidence="11" id="KW-0653">Protein transport</keyword>
<dbReference type="PANTHER" id="PTHR23077:SF12">
    <property type="entry name" value="PEROXISOMAL ATPASE PEX1"/>
    <property type="match status" value="1"/>
</dbReference>
<evidence type="ECO:0000256" key="3">
    <source>
        <dbReference type="ARBA" id="ARBA00006914"/>
    </source>
</evidence>
<dbReference type="SUPFAM" id="SSF55455">
    <property type="entry name" value="SRF-like"/>
    <property type="match status" value="1"/>
</dbReference>
<dbReference type="Gene3D" id="3.40.1810.10">
    <property type="entry name" value="Transcription factor, MADS-box"/>
    <property type="match status" value="1"/>
</dbReference>
<dbReference type="VEuPathDB" id="FungiDB:LCOR_03918.1"/>
<feature type="compositionally biased region" description="Basic and acidic residues" evidence="24">
    <location>
        <begin position="1042"/>
        <end position="1066"/>
    </location>
</feature>
<dbReference type="GO" id="GO:0005634">
    <property type="term" value="C:nucleus"/>
    <property type="evidence" value="ECO:0007669"/>
    <property type="project" value="UniProtKB-SubCell"/>
</dbReference>
<dbReference type="Pfam" id="PF00004">
    <property type="entry name" value="AAA"/>
    <property type="match status" value="2"/>
</dbReference>
<evidence type="ECO:0000256" key="2">
    <source>
        <dbReference type="ARBA" id="ARBA00004514"/>
    </source>
</evidence>
<dbReference type="PRINTS" id="PR00404">
    <property type="entry name" value="MADSDOMAIN"/>
</dbReference>
<keyword evidence="13" id="KW-0238">DNA-binding</keyword>
<dbReference type="EMBL" id="CBTN010000013">
    <property type="protein sequence ID" value="CDH52450.1"/>
    <property type="molecule type" value="Genomic_DNA"/>
</dbReference>
<comment type="caution">
    <text evidence="26">The sequence shown here is derived from an EMBL/GenBank/DDBJ whole genome shotgun (WGS) entry which is preliminary data.</text>
</comment>
<evidence type="ECO:0000256" key="24">
    <source>
        <dbReference type="SAM" id="MobiDB-lite"/>
    </source>
</evidence>
<keyword evidence="4" id="KW-0813">Transport</keyword>
<dbReference type="Proteomes" id="UP000027586">
    <property type="component" value="Unassembled WGS sequence"/>
</dbReference>
<evidence type="ECO:0000256" key="23">
    <source>
        <dbReference type="ARBA" id="ARBA00064205"/>
    </source>
</evidence>
<dbReference type="FunFam" id="1.10.8.60:FF:000105">
    <property type="entry name" value="PeRoXisome assembly factor"/>
    <property type="match status" value="1"/>
</dbReference>
<dbReference type="PROSITE" id="PS00350">
    <property type="entry name" value="MADS_BOX_1"/>
    <property type="match status" value="1"/>
</dbReference>
<dbReference type="SMART" id="SM00432">
    <property type="entry name" value="MADS"/>
    <property type="match status" value="1"/>
</dbReference>
<keyword evidence="15" id="KW-0576">Peroxisome</keyword>
<dbReference type="Gene3D" id="3.40.50.300">
    <property type="entry name" value="P-loop containing nucleotide triphosphate hydrolases"/>
    <property type="match status" value="2"/>
</dbReference>
<comment type="subcellular location">
    <subcellularLocation>
        <location evidence="2">Cytoplasm</location>
        <location evidence="2">Cytosol</location>
    </subcellularLocation>
    <subcellularLocation>
        <location evidence="1">Nucleus</location>
    </subcellularLocation>
    <subcellularLocation>
        <location evidence="21">Peroxisome membrane</location>
    </subcellularLocation>
</comment>
<evidence type="ECO:0000256" key="14">
    <source>
        <dbReference type="ARBA" id="ARBA00023136"/>
    </source>
</evidence>
<dbReference type="FunFam" id="3.40.50.300:FF:000149">
    <property type="entry name" value="Nuclear valosin-containing protein-like"/>
    <property type="match status" value="1"/>
</dbReference>
<dbReference type="GO" id="GO:0005524">
    <property type="term" value="F:ATP binding"/>
    <property type="evidence" value="ECO:0007669"/>
    <property type="project" value="UniProtKB-KW"/>
</dbReference>
<feature type="compositionally biased region" description="Low complexity" evidence="24">
    <location>
        <begin position="860"/>
        <end position="877"/>
    </location>
</feature>
<proteinExistence type="inferred from homology"/>
<evidence type="ECO:0000256" key="20">
    <source>
        <dbReference type="ARBA" id="ARBA00034532"/>
    </source>
</evidence>
<name>A0A068RRY1_9FUNG</name>
<dbReference type="SMART" id="SM00382">
    <property type="entry name" value="AAA"/>
    <property type="match status" value="1"/>
</dbReference>
<keyword evidence="5" id="KW-0963">Cytoplasm</keyword>
<keyword evidence="8" id="KW-0547">Nucleotide-binding</keyword>
<dbReference type="GO" id="GO:0016558">
    <property type="term" value="P:protein import into peroxisome matrix"/>
    <property type="evidence" value="ECO:0007669"/>
    <property type="project" value="TreeGrafter"/>
</dbReference>
<dbReference type="PROSITE" id="PS00674">
    <property type="entry name" value="AAA"/>
    <property type="match status" value="1"/>
</dbReference>
<dbReference type="AlphaFoldDB" id="A0A068RRY1"/>
<dbReference type="GO" id="GO:0046983">
    <property type="term" value="F:protein dimerization activity"/>
    <property type="evidence" value="ECO:0007669"/>
    <property type="project" value="InterPro"/>
</dbReference>
<dbReference type="GO" id="GO:0045944">
    <property type="term" value="P:positive regulation of transcription by RNA polymerase II"/>
    <property type="evidence" value="ECO:0007669"/>
    <property type="project" value="InterPro"/>
</dbReference>
<evidence type="ECO:0000256" key="12">
    <source>
        <dbReference type="ARBA" id="ARBA00023015"/>
    </source>
</evidence>
<feature type="compositionally biased region" description="Low complexity" evidence="24">
    <location>
        <begin position="684"/>
        <end position="695"/>
    </location>
</feature>
<evidence type="ECO:0000256" key="16">
    <source>
        <dbReference type="ARBA" id="ARBA00023163"/>
    </source>
</evidence>
<dbReference type="Pfam" id="PF17862">
    <property type="entry name" value="AAA_lid_3"/>
    <property type="match status" value="1"/>
</dbReference>
<evidence type="ECO:0000256" key="15">
    <source>
        <dbReference type="ARBA" id="ARBA00023140"/>
    </source>
</evidence>
<evidence type="ECO:0000256" key="4">
    <source>
        <dbReference type="ARBA" id="ARBA00022448"/>
    </source>
</evidence>
<evidence type="ECO:0000313" key="26">
    <source>
        <dbReference type="EMBL" id="CDH52450.1"/>
    </source>
</evidence>
<feature type="region of interest" description="Disordered" evidence="24">
    <location>
        <begin position="1001"/>
        <end position="1082"/>
    </location>
</feature>
<keyword evidence="7" id="KW-0677">Repeat</keyword>
<dbReference type="OrthoDB" id="2187at2759"/>
<feature type="compositionally biased region" description="Pro residues" evidence="24">
    <location>
        <begin position="696"/>
        <end position="705"/>
    </location>
</feature>
<dbReference type="STRING" id="1263082.A0A068RRY1"/>
<evidence type="ECO:0000256" key="1">
    <source>
        <dbReference type="ARBA" id="ARBA00004123"/>
    </source>
</evidence>
<evidence type="ECO:0000256" key="7">
    <source>
        <dbReference type="ARBA" id="ARBA00022737"/>
    </source>
</evidence>
<dbReference type="Gene3D" id="1.10.8.60">
    <property type="match status" value="2"/>
</dbReference>
<dbReference type="InterPro" id="IPR033896">
    <property type="entry name" value="MEF2-like_N"/>
</dbReference>
<evidence type="ECO:0000256" key="8">
    <source>
        <dbReference type="ARBA" id="ARBA00022741"/>
    </source>
</evidence>
<keyword evidence="12" id="KW-0805">Transcription regulation</keyword>
<dbReference type="GO" id="GO:0000977">
    <property type="term" value="F:RNA polymerase II transcription regulatory region sequence-specific DNA binding"/>
    <property type="evidence" value="ECO:0007669"/>
    <property type="project" value="InterPro"/>
</dbReference>
<gene>
    <name evidence="26" type="ORF">LCOR_03918.1</name>
</gene>
<evidence type="ECO:0000313" key="27">
    <source>
        <dbReference type="Proteomes" id="UP000027586"/>
    </source>
</evidence>
<dbReference type="CDD" id="cd19526">
    <property type="entry name" value="RecA-like_PEX1_r2"/>
    <property type="match status" value="1"/>
</dbReference>
<feature type="compositionally biased region" description="Low complexity" evidence="24">
    <location>
        <begin position="1022"/>
        <end position="1041"/>
    </location>
</feature>
<dbReference type="InterPro" id="IPR002100">
    <property type="entry name" value="TF_MADSbox"/>
</dbReference>
<sequence length="1082" mass="119319">MKDLIQQWFDEAAWHAPSILFFDDIDRLIPAEVEHADSTRSKHLAALFLRTALKMTSRHPILMIATSQQQQSIHPSLIGNHIFTDIRHLNPPSRDERKQIMETIMAHGPEILQTSLPHIDLVSVASETEGYLAADLKQLIERTVHEGAVRSIKEKIAQQDNQSSSVQLIQADFSKAREDFVPSSLRGVKLQSSGVMWSDIGGLHETRKTLLETLEWPTKYASIFSQCPLRLRSGLLLYGYPGCGKTLLASAVAKECGLNFISVKGPEILNKYIGASEKSVRDLFERAQAAKPCILFFDEFDSIAPRRGHDSTGVTDRVVNQMLTQMDGAEGLDGVYVLAATSRPDLIDPALLRPGRLDKSLLCGMPNLEERLDILQALSRKMTLAPEVDLMEFAEKTEGYSGADLQGFLYNAHLEAIHGAVNLEGFKEQQKKEKEQKPVEEKSDFVIVKSKSSSDKAVAPPLTLAERSQISQRLAMIKKGVLGSSQQKSDKKSSSSSAAVATEAAAITKAHLEKSLKSTRPSITEEEYMRLAMVYNEFVTGRTGELPSETDRKPHCIIYSSTTTATMGRKKIKIQPIKDDRNRQVTFLKRKQGLMKKAYELSVLCDCEIALIIFNSSGKLVQYASTEIDKILLKYTEYNEPHESKSNLDFVNTSEQDEDGIKGDEEGEEQGSVKSSELPVATVPTQAAPAPQYQQHPPPPPPPQQQPHAMQPSHAPPPPHMGVPPNPQHGQSVMYYQHHQQQQPPPPPPQQHPRSYGFPVQQQQQQQHRMHPGYEMYGMQPSQPPSMYMYQGTTPLPPPNQQHHMSSYPPPPAHHQLQHPPYKATPPSTASTSSTTTPPLPVPSSTAAVTPQQRSHHHSPSSSHSNSNYHQPSSSSSEVGNRNNNSPHQPNMPSPTPSATSHHSHSGGGGGGKKHAPPKLRVQIPGDSPKQAVKTEPADDNDGGDEKDDKTFARPTGAPPRNSTAEPNTAIGPPSALPSQFAQNLFSPSTFYPEFYQQNELPSPLNFSATPTTTHAFNWPTPSNNPANNNNNNNNNNSAPSSHRDYKPSPLAKHDTSSEKAKRPIQEDAQQQEGDSKKPKMA</sequence>
<dbReference type="InterPro" id="IPR003593">
    <property type="entry name" value="AAA+_ATPase"/>
</dbReference>
<keyword evidence="9" id="KW-0378">Hydrolase</keyword>
<dbReference type="GO" id="GO:0005778">
    <property type="term" value="C:peroxisomal membrane"/>
    <property type="evidence" value="ECO:0007669"/>
    <property type="project" value="UniProtKB-SubCell"/>
</dbReference>
<dbReference type="InterPro" id="IPR050168">
    <property type="entry name" value="AAA_ATPase_domain"/>
</dbReference>
<keyword evidence="16" id="KW-0804">Transcription</keyword>
<dbReference type="InterPro" id="IPR036879">
    <property type="entry name" value="TF_MADSbox_sf"/>
</dbReference>
<evidence type="ECO:0000256" key="6">
    <source>
        <dbReference type="ARBA" id="ARBA00022593"/>
    </source>
</evidence>
<evidence type="ECO:0000256" key="17">
    <source>
        <dbReference type="ARBA" id="ARBA00023242"/>
    </source>
</evidence>
<evidence type="ECO:0000256" key="5">
    <source>
        <dbReference type="ARBA" id="ARBA00022490"/>
    </source>
</evidence>
<dbReference type="GO" id="GO:0016887">
    <property type="term" value="F:ATP hydrolysis activity"/>
    <property type="evidence" value="ECO:0007669"/>
    <property type="project" value="InterPro"/>
</dbReference>
<evidence type="ECO:0000256" key="18">
    <source>
        <dbReference type="ARBA" id="ARBA00025805"/>
    </source>
</evidence>
<keyword evidence="27" id="KW-1185">Reference proteome</keyword>
<evidence type="ECO:0000259" key="25">
    <source>
        <dbReference type="PROSITE" id="PS50066"/>
    </source>
</evidence>
<keyword evidence="17" id="KW-0539">Nucleus</keyword>
<keyword evidence="14" id="KW-0472">Membrane</keyword>
<feature type="region of interest" description="Disordered" evidence="24">
    <location>
        <begin position="642"/>
        <end position="982"/>
    </location>
</feature>
<feature type="compositionally biased region" description="Polar residues" evidence="24">
    <location>
        <begin position="878"/>
        <end position="889"/>
    </location>
</feature>
<protein>
    <recommendedName>
        <fullName evidence="20">Peroxisomal ATPase PEX1</fullName>
    </recommendedName>
    <alternativeName>
        <fullName evidence="19">Peroxin-1</fullName>
    </alternativeName>
</protein>
<dbReference type="InterPro" id="IPR027417">
    <property type="entry name" value="P-loop_NTPase"/>
</dbReference>
<evidence type="ECO:0000256" key="13">
    <source>
        <dbReference type="ARBA" id="ARBA00023125"/>
    </source>
</evidence>
<organism evidence="26 27">
    <name type="scientific">Lichtheimia corymbifera JMRC:FSU:9682</name>
    <dbReference type="NCBI Taxonomy" id="1263082"/>
    <lineage>
        <taxon>Eukaryota</taxon>
        <taxon>Fungi</taxon>
        <taxon>Fungi incertae sedis</taxon>
        <taxon>Mucoromycota</taxon>
        <taxon>Mucoromycotina</taxon>
        <taxon>Mucoromycetes</taxon>
        <taxon>Mucorales</taxon>
        <taxon>Lichtheimiaceae</taxon>
        <taxon>Lichtheimia</taxon>
    </lineage>
</organism>
<dbReference type="GO" id="GO:0005829">
    <property type="term" value="C:cytosol"/>
    <property type="evidence" value="ECO:0007669"/>
    <property type="project" value="UniProtKB-SubCell"/>
</dbReference>
<dbReference type="InterPro" id="IPR003960">
    <property type="entry name" value="ATPase_AAA_CS"/>
</dbReference>
<evidence type="ECO:0000256" key="19">
    <source>
        <dbReference type="ARBA" id="ARBA00032509"/>
    </source>
</evidence>
<evidence type="ECO:0000256" key="22">
    <source>
        <dbReference type="ARBA" id="ARBA00048778"/>
    </source>
</evidence>
<reference evidence="26" key="1">
    <citation type="submission" date="2013-08" db="EMBL/GenBank/DDBJ databases">
        <title>Gene expansion shapes genome architecture in the human pathogen Lichtheimia corymbifera: an evolutionary genomics analysis in the ancient terrestrial Mucorales (Mucoromycotina).</title>
        <authorList>
            <person name="Schwartze V.U."/>
            <person name="Winter S."/>
            <person name="Shelest E."/>
            <person name="Marcet-Houben M."/>
            <person name="Horn F."/>
            <person name="Wehner S."/>
            <person name="Hoffmann K."/>
            <person name="Riege K."/>
            <person name="Sammeth M."/>
            <person name="Nowrousian M."/>
            <person name="Valiante V."/>
            <person name="Linde J."/>
            <person name="Jacobsen I.D."/>
            <person name="Marz M."/>
            <person name="Brakhage A.A."/>
            <person name="Gabaldon T."/>
            <person name="Bocker S."/>
            <person name="Voigt K."/>
        </authorList>
    </citation>
    <scope>NUCLEOTIDE SEQUENCE [LARGE SCALE GENOMIC DNA]</scope>
    <source>
        <strain evidence="26">FSU 9682</strain>
    </source>
</reference>
<comment type="catalytic activity">
    <reaction evidence="22">
        <text>ATP + H2O = ADP + phosphate + H(+)</text>
        <dbReference type="Rhea" id="RHEA:13065"/>
        <dbReference type="ChEBI" id="CHEBI:15377"/>
        <dbReference type="ChEBI" id="CHEBI:15378"/>
        <dbReference type="ChEBI" id="CHEBI:30616"/>
        <dbReference type="ChEBI" id="CHEBI:43474"/>
        <dbReference type="ChEBI" id="CHEBI:456216"/>
    </reaction>
    <physiologicalReaction direction="left-to-right" evidence="22">
        <dbReference type="Rhea" id="RHEA:13066"/>
    </physiologicalReaction>
</comment>
<comment type="similarity">
    <text evidence="3">Belongs to the AAA ATPase family.</text>
</comment>
<comment type="subunit">
    <text evidence="23">Interacts with PEX6; forming the PEX1-PEX6 AAA ATPase complex, which is composed of a heterohexamer formed by a trimer of PEX1-PEX6 dimers.</text>
</comment>
<evidence type="ECO:0000256" key="21">
    <source>
        <dbReference type="ARBA" id="ARBA00046271"/>
    </source>
</evidence>
<feature type="domain" description="MADS-box" evidence="25">
    <location>
        <begin position="567"/>
        <end position="627"/>
    </location>
</feature>
<accession>A0A068RRY1</accession>
<dbReference type="PANTHER" id="PTHR23077">
    <property type="entry name" value="AAA-FAMILY ATPASE"/>
    <property type="match status" value="1"/>
</dbReference>